<dbReference type="EMBL" id="BJZU01000024">
    <property type="protein sequence ID" value="GEP03484.1"/>
    <property type="molecule type" value="Genomic_DNA"/>
</dbReference>
<evidence type="ECO:0000313" key="4">
    <source>
        <dbReference type="Proteomes" id="UP001156856"/>
    </source>
</evidence>
<reference evidence="1 3" key="3">
    <citation type="submission" date="2019-07" db="EMBL/GenBank/DDBJ databases">
        <title>Whole genome shotgun sequence of Methylobacterium oxalidis NBRC 107715.</title>
        <authorList>
            <person name="Hosoyama A."/>
            <person name="Uohara A."/>
            <person name="Ohji S."/>
            <person name="Ichikawa N."/>
        </authorList>
    </citation>
    <scope>NUCLEOTIDE SEQUENCE [LARGE SCALE GENOMIC DNA]</scope>
    <source>
        <strain evidence="1 3">NBRC 107715</strain>
    </source>
</reference>
<accession>A0A512J0K1</accession>
<gene>
    <name evidence="2" type="ORF">GCM10007888_49800</name>
    <name evidence="1" type="ORF">MOX02_15220</name>
</gene>
<keyword evidence="4" id="KW-1185">Reference proteome</keyword>
<dbReference type="Proteomes" id="UP000321960">
    <property type="component" value="Unassembled WGS sequence"/>
</dbReference>
<evidence type="ECO:0000313" key="1">
    <source>
        <dbReference type="EMBL" id="GEP03484.1"/>
    </source>
</evidence>
<reference evidence="2" key="1">
    <citation type="journal article" date="2014" name="Int. J. Syst. Evol. Microbiol.">
        <title>Complete genome of a new Firmicutes species belonging to the dominant human colonic microbiota ('Ruminococcus bicirculans') reveals two chromosomes and a selective capacity to utilize plant glucans.</title>
        <authorList>
            <consortium name="NISC Comparative Sequencing Program"/>
            <person name="Wegmann U."/>
            <person name="Louis P."/>
            <person name="Goesmann A."/>
            <person name="Henrissat B."/>
            <person name="Duncan S.H."/>
            <person name="Flint H.J."/>
        </authorList>
    </citation>
    <scope>NUCLEOTIDE SEQUENCE</scope>
    <source>
        <strain evidence="2">NBRC 107715</strain>
    </source>
</reference>
<organism evidence="1 3">
    <name type="scientific">Methylobacterium oxalidis</name>
    <dbReference type="NCBI Taxonomy" id="944322"/>
    <lineage>
        <taxon>Bacteria</taxon>
        <taxon>Pseudomonadati</taxon>
        <taxon>Pseudomonadota</taxon>
        <taxon>Alphaproteobacteria</taxon>
        <taxon>Hyphomicrobiales</taxon>
        <taxon>Methylobacteriaceae</taxon>
        <taxon>Methylobacterium</taxon>
    </lineage>
</organism>
<reference evidence="2" key="4">
    <citation type="submission" date="2023-01" db="EMBL/GenBank/DDBJ databases">
        <title>Draft genome sequence of Methylobacterium oxalidis strain NBRC 107715.</title>
        <authorList>
            <person name="Sun Q."/>
            <person name="Mori K."/>
        </authorList>
    </citation>
    <scope>NUCLEOTIDE SEQUENCE</scope>
    <source>
        <strain evidence="2">NBRC 107715</strain>
    </source>
</reference>
<dbReference type="AlphaFoldDB" id="A0A512J0K1"/>
<dbReference type="Proteomes" id="UP001156856">
    <property type="component" value="Unassembled WGS sequence"/>
</dbReference>
<name>A0A512J0K1_9HYPH</name>
<protein>
    <submittedName>
        <fullName evidence="1">Uncharacterized protein</fullName>
    </submittedName>
</protein>
<comment type="caution">
    <text evidence="1">The sequence shown here is derived from an EMBL/GenBank/DDBJ whole genome shotgun (WGS) entry which is preliminary data.</text>
</comment>
<evidence type="ECO:0000313" key="3">
    <source>
        <dbReference type="Proteomes" id="UP000321960"/>
    </source>
</evidence>
<proteinExistence type="predicted"/>
<evidence type="ECO:0000313" key="2">
    <source>
        <dbReference type="EMBL" id="GLS66597.1"/>
    </source>
</evidence>
<dbReference type="EMBL" id="BSPK01000107">
    <property type="protein sequence ID" value="GLS66597.1"/>
    <property type="molecule type" value="Genomic_DNA"/>
</dbReference>
<sequence length="61" mass="6654">MSFRGAYRLSPRLPMVRRTFEAAIRAAPLASGDGRGAGLVRTISRAGPHRTPTFRTDQVAQ</sequence>
<reference evidence="4" key="2">
    <citation type="journal article" date="2019" name="Int. J. Syst. Evol. Microbiol.">
        <title>The Global Catalogue of Microorganisms (GCM) 10K type strain sequencing project: providing services to taxonomists for standard genome sequencing and annotation.</title>
        <authorList>
            <consortium name="The Broad Institute Genomics Platform"/>
            <consortium name="The Broad Institute Genome Sequencing Center for Infectious Disease"/>
            <person name="Wu L."/>
            <person name="Ma J."/>
        </authorList>
    </citation>
    <scope>NUCLEOTIDE SEQUENCE [LARGE SCALE GENOMIC DNA]</scope>
    <source>
        <strain evidence="4">NBRC 107715</strain>
    </source>
</reference>